<dbReference type="Gene3D" id="1.20.1530.20">
    <property type="match status" value="1"/>
</dbReference>
<dbReference type="Pfam" id="PF02080">
    <property type="entry name" value="TrkA_C"/>
    <property type="match status" value="2"/>
</dbReference>
<dbReference type="InterPro" id="IPR006037">
    <property type="entry name" value="RCK_C"/>
</dbReference>
<evidence type="ECO:0000256" key="7">
    <source>
        <dbReference type="ARBA" id="ARBA00023136"/>
    </source>
</evidence>
<dbReference type="InterPro" id="IPR038770">
    <property type="entry name" value="Na+/solute_symporter_sf"/>
</dbReference>
<dbReference type="GO" id="GO:0015297">
    <property type="term" value="F:antiporter activity"/>
    <property type="evidence" value="ECO:0007669"/>
    <property type="project" value="InterPro"/>
</dbReference>
<evidence type="ECO:0000313" key="10">
    <source>
        <dbReference type="EMBL" id="APJ04735.1"/>
    </source>
</evidence>
<feature type="domain" description="RCK C-terminal" evidence="9">
    <location>
        <begin position="538"/>
        <end position="622"/>
    </location>
</feature>
<dbReference type="PROSITE" id="PS51202">
    <property type="entry name" value="RCK_C"/>
    <property type="match status" value="2"/>
</dbReference>
<dbReference type="InterPro" id="IPR006153">
    <property type="entry name" value="Cation/H_exchanger_TM"/>
</dbReference>
<keyword evidence="6 8" id="KW-1133">Transmembrane helix</keyword>
<feature type="transmembrane region" description="Helical" evidence="8">
    <location>
        <begin position="356"/>
        <end position="374"/>
    </location>
</feature>
<dbReference type="Gene3D" id="3.30.70.1450">
    <property type="entry name" value="Regulator of K+ conductance, C-terminal domain"/>
    <property type="match status" value="2"/>
</dbReference>
<dbReference type="GO" id="GO:0016020">
    <property type="term" value="C:membrane"/>
    <property type="evidence" value="ECO:0007669"/>
    <property type="project" value="UniProtKB-SubCell"/>
</dbReference>
<dbReference type="PANTHER" id="PTHR42751:SF3">
    <property type="entry name" value="SODIUM_GLUTAMATE SYMPORTER"/>
    <property type="match status" value="1"/>
</dbReference>
<sequence>MHNIFIQDLSAILLTGGAFGWIFKKFLKLPLLLGYIFGGVLLSLPISYTPYVVSKESANTLAEIGVLLLMFSMGLHFGVRKIKSLGSSPIIVGVLQALIMWFLGTQVCRYLGLTGFEALFIGAVISTASTAVIVKILEDKQLKSARFAEKLMAVLLVEDSVAIFMIIWLSTSVTGGDIKLFELLPIFLCSILLWWLLGTLLLPRIIHSAFLSGKEELLVILSIGFALGLAYLSASWNFSSALGAFIMGSILSECREIKKIETLIEPVKNLFALVFFVSIGFLFTPHIIIDKWQLIIALVLTIILGKFFLNFIFNLCVGQGVKDSIRISGCMGQIGELSFVIAQVGVSLGSIDSENFSAIVATAIITMLITPFVVKASLSFADKAEGIIPKPIYKFIESYSQSVIEFSLENKMAPFYEKFSIFKGMRYLVENTKSRLKKNYMLMTSRNITSTLDRLAPWDEYLVPVNVTAESHITGKNLIDLKLREKFKVNIVAIGRENRTIISPKATEVIMSNDTLLVYGNEKSISELEHFCTEKLPDEDSQLSIDQCILAGIRLHPDHPFIGKTILELGIRVNYNCIVLAVTRNNDRIKNPISSFTFQTDDELFIFGTRQSLEKIKELQKSIA</sequence>
<comment type="similarity">
    <text evidence="2">Belongs to the monovalent cation:proton antiporter 2 (CPA2) transporter (TC 2.A.37) family.</text>
</comment>
<evidence type="ECO:0000256" key="3">
    <source>
        <dbReference type="ARBA" id="ARBA00022448"/>
    </source>
</evidence>
<keyword evidence="4" id="KW-0630">Potassium</keyword>
<keyword evidence="3" id="KW-0813">Transport</keyword>
<evidence type="ECO:0000256" key="1">
    <source>
        <dbReference type="ARBA" id="ARBA00004141"/>
    </source>
</evidence>
<evidence type="ECO:0000256" key="8">
    <source>
        <dbReference type="SAM" id="Phobius"/>
    </source>
</evidence>
<evidence type="ECO:0000256" key="5">
    <source>
        <dbReference type="ARBA" id="ARBA00022692"/>
    </source>
</evidence>
<dbReference type="GO" id="GO:0008324">
    <property type="term" value="F:monoatomic cation transmembrane transporter activity"/>
    <property type="evidence" value="ECO:0007669"/>
    <property type="project" value="InterPro"/>
</dbReference>
<feature type="transmembrane region" description="Helical" evidence="8">
    <location>
        <begin position="60"/>
        <end position="79"/>
    </location>
</feature>
<dbReference type="KEGG" id="saqi:AXG55_12845"/>
<evidence type="ECO:0000259" key="9">
    <source>
        <dbReference type="PROSITE" id="PS51202"/>
    </source>
</evidence>
<keyword evidence="7 8" id="KW-0472">Membrane</keyword>
<protein>
    <recommendedName>
        <fullName evidence="9">RCK C-terminal domain-containing protein</fullName>
    </recommendedName>
</protein>
<accession>A0A1L4D3F1</accession>
<feature type="transmembrane region" description="Helical" evidence="8">
    <location>
        <begin position="269"/>
        <end position="288"/>
    </location>
</feature>
<dbReference type="SUPFAM" id="SSF116726">
    <property type="entry name" value="TrkA C-terminal domain-like"/>
    <property type="match status" value="2"/>
</dbReference>
<dbReference type="Proteomes" id="UP000184731">
    <property type="component" value="Chromosome"/>
</dbReference>
<organism evidence="10 11">
    <name type="scientific">Silvanigrella aquatica</name>
    <dbReference type="NCBI Taxonomy" id="1915309"/>
    <lineage>
        <taxon>Bacteria</taxon>
        <taxon>Pseudomonadati</taxon>
        <taxon>Bdellovibrionota</taxon>
        <taxon>Oligoflexia</taxon>
        <taxon>Silvanigrellales</taxon>
        <taxon>Silvanigrellaceae</taxon>
        <taxon>Silvanigrella</taxon>
    </lineage>
</organism>
<evidence type="ECO:0000256" key="4">
    <source>
        <dbReference type="ARBA" id="ARBA00022538"/>
    </source>
</evidence>
<dbReference type="GO" id="GO:1902600">
    <property type="term" value="P:proton transmembrane transport"/>
    <property type="evidence" value="ECO:0007669"/>
    <property type="project" value="InterPro"/>
</dbReference>
<keyword evidence="5 8" id="KW-0812">Transmembrane</keyword>
<feature type="transmembrane region" description="Helical" evidence="8">
    <location>
        <begin position="91"/>
        <end position="112"/>
    </location>
</feature>
<keyword evidence="4" id="KW-0633">Potassium transport</keyword>
<evidence type="ECO:0000256" key="2">
    <source>
        <dbReference type="ARBA" id="ARBA00005551"/>
    </source>
</evidence>
<dbReference type="AlphaFoldDB" id="A0A1L4D3F1"/>
<dbReference type="STRING" id="1915309.AXG55_12845"/>
<proteinExistence type="inferred from homology"/>
<dbReference type="InterPro" id="IPR036721">
    <property type="entry name" value="RCK_C_sf"/>
</dbReference>
<dbReference type="EMBL" id="CP017834">
    <property type="protein sequence ID" value="APJ04735.1"/>
    <property type="molecule type" value="Genomic_DNA"/>
</dbReference>
<feature type="transmembrane region" description="Helical" evidence="8">
    <location>
        <begin position="30"/>
        <end position="48"/>
    </location>
</feature>
<comment type="subcellular location">
    <subcellularLocation>
        <location evidence="1">Membrane</location>
        <topology evidence="1">Multi-pass membrane protein</topology>
    </subcellularLocation>
</comment>
<feature type="transmembrane region" description="Helical" evidence="8">
    <location>
        <begin position="183"/>
        <end position="205"/>
    </location>
</feature>
<gene>
    <name evidence="10" type="ORF">AXG55_12845</name>
</gene>
<keyword evidence="11" id="KW-1185">Reference proteome</keyword>
<dbReference type="PANTHER" id="PTHR42751">
    <property type="entry name" value="SODIUM/HYDROGEN EXCHANGER FAMILY/TRKA DOMAIN PROTEIN"/>
    <property type="match status" value="1"/>
</dbReference>
<dbReference type="OrthoDB" id="5287343at2"/>
<feature type="transmembrane region" description="Helical" evidence="8">
    <location>
        <begin position="217"/>
        <end position="234"/>
    </location>
</feature>
<dbReference type="RefSeq" id="WP_148698493.1">
    <property type="nucleotide sequence ID" value="NZ_CP017834.1"/>
</dbReference>
<dbReference type="Pfam" id="PF00999">
    <property type="entry name" value="Na_H_Exchanger"/>
    <property type="match status" value="1"/>
</dbReference>
<evidence type="ECO:0000256" key="6">
    <source>
        <dbReference type="ARBA" id="ARBA00022989"/>
    </source>
</evidence>
<feature type="domain" description="RCK C-terminal" evidence="9">
    <location>
        <begin position="450"/>
        <end position="534"/>
    </location>
</feature>
<feature type="transmembrane region" description="Helical" evidence="8">
    <location>
        <begin position="118"/>
        <end position="138"/>
    </location>
</feature>
<reference evidence="10 11" key="1">
    <citation type="submission" date="2016-10" db="EMBL/GenBank/DDBJ databases">
        <title>Silvanigrella aquatica sp. nov., isolated from a freshwater lake located in the Black Forest, Germany, description of Silvanigrellaceae fam. nov., Silvanigrellales ord. nov., reclassification of the order Bdellovibrionales in the class Oligoflexia, reclassification of the families Bacteriovoracaceae and Halobacteriovoraceae in the new order Bacteriovoracales ord. nov., and reclassification of the family Pseudobacteriovoracaceae in the order Oligoflexiales.</title>
        <authorList>
            <person name="Hahn M.W."/>
            <person name="Schmidt J."/>
            <person name="Koll U."/>
            <person name="Rohde M."/>
            <person name="Verbag S."/>
            <person name="Pitt A."/>
            <person name="Nakai R."/>
            <person name="Naganuma T."/>
            <person name="Lang E."/>
        </authorList>
    </citation>
    <scope>NUCLEOTIDE SEQUENCE [LARGE SCALE GENOMIC DNA]</scope>
    <source>
        <strain evidence="10 11">MWH-Nonnen-W8red</strain>
    </source>
</reference>
<feature type="transmembrane region" description="Helical" evidence="8">
    <location>
        <begin position="294"/>
        <end position="317"/>
    </location>
</feature>
<feature type="transmembrane region" description="Helical" evidence="8">
    <location>
        <begin position="6"/>
        <end position="23"/>
    </location>
</feature>
<evidence type="ECO:0000313" key="11">
    <source>
        <dbReference type="Proteomes" id="UP000184731"/>
    </source>
</evidence>
<dbReference type="GO" id="GO:0006813">
    <property type="term" value="P:potassium ion transport"/>
    <property type="evidence" value="ECO:0007669"/>
    <property type="project" value="UniProtKB-KW"/>
</dbReference>
<keyword evidence="4" id="KW-0406">Ion transport</keyword>
<feature type="transmembrane region" description="Helical" evidence="8">
    <location>
        <begin position="150"/>
        <end position="171"/>
    </location>
</feature>
<name>A0A1L4D3F1_9BACT</name>